<proteinExistence type="predicted"/>
<evidence type="ECO:0000313" key="2">
    <source>
        <dbReference type="Proteomes" id="UP000198688"/>
    </source>
</evidence>
<name>A0A1H1X823_9ACTN</name>
<keyword evidence="2" id="KW-1185">Reference proteome</keyword>
<evidence type="ECO:0000313" key="1">
    <source>
        <dbReference type="EMBL" id="SDT05438.1"/>
    </source>
</evidence>
<protein>
    <submittedName>
        <fullName evidence="1">Uncharacterized protein</fullName>
    </submittedName>
</protein>
<dbReference type="STRING" id="113562.SAMN04489716_2374"/>
<sequence>MRTGRGIGSQNVSSMLTPAWVREPAAIVEAALRPPVEWQARPVRLWSIRSACRRGGALLQTQAKVGADSYEAMDTSIDGFYCVSHVTNL</sequence>
<dbReference type="AlphaFoldDB" id="A0A1H1X823"/>
<reference evidence="1 2" key="1">
    <citation type="submission" date="2016-10" db="EMBL/GenBank/DDBJ databases">
        <authorList>
            <person name="de Groot N.N."/>
        </authorList>
    </citation>
    <scope>NUCLEOTIDE SEQUENCE [LARGE SCALE GENOMIC DNA]</scope>
    <source>
        <strain evidence="1 2">DSM 43941</strain>
    </source>
</reference>
<dbReference type="EMBL" id="LT629758">
    <property type="protein sequence ID" value="SDT05438.1"/>
    <property type="molecule type" value="Genomic_DNA"/>
</dbReference>
<gene>
    <name evidence="1" type="ORF">SAMN04489716_2374</name>
</gene>
<organism evidence="1 2">
    <name type="scientific">Actinoplanes derwentensis</name>
    <dbReference type="NCBI Taxonomy" id="113562"/>
    <lineage>
        <taxon>Bacteria</taxon>
        <taxon>Bacillati</taxon>
        <taxon>Actinomycetota</taxon>
        <taxon>Actinomycetes</taxon>
        <taxon>Micromonosporales</taxon>
        <taxon>Micromonosporaceae</taxon>
        <taxon>Actinoplanes</taxon>
    </lineage>
</organism>
<dbReference type="Proteomes" id="UP000198688">
    <property type="component" value="Chromosome I"/>
</dbReference>
<accession>A0A1H1X823</accession>